<evidence type="ECO:0000256" key="1">
    <source>
        <dbReference type="ARBA" id="ARBA00022443"/>
    </source>
</evidence>
<feature type="region of interest" description="Disordered" evidence="3">
    <location>
        <begin position="212"/>
        <end position="245"/>
    </location>
</feature>
<dbReference type="Gene3D" id="2.30.30.40">
    <property type="entry name" value="SH3 Domains"/>
    <property type="match status" value="1"/>
</dbReference>
<evidence type="ECO:0000256" key="3">
    <source>
        <dbReference type="SAM" id="MobiDB-lite"/>
    </source>
</evidence>
<dbReference type="Pfam" id="PF00018">
    <property type="entry name" value="SH3_1"/>
    <property type="match status" value="1"/>
</dbReference>
<dbReference type="AlphaFoldDB" id="A0A3P8ZF09"/>
<dbReference type="SMART" id="SM00326">
    <property type="entry name" value="SH3"/>
    <property type="match status" value="1"/>
</dbReference>
<evidence type="ECO:0000313" key="6">
    <source>
        <dbReference type="Proteomes" id="UP000265140"/>
    </source>
</evidence>
<protein>
    <recommendedName>
        <fullName evidence="4">SH3 domain-containing protein</fullName>
    </recommendedName>
</protein>
<dbReference type="Ensembl" id="ENSELUT00000015995.3">
    <property type="protein sequence ID" value="ENSELUP00000027419.2"/>
    <property type="gene ID" value="ENSELUG00000003630.3"/>
</dbReference>
<proteinExistence type="predicted"/>
<gene>
    <name evidence="5" type="primary">NPHP1</name>
</gene>
<dbReference type="PROSITE" id="PS50002">
    <property type="entry name" value="SH3"/>
    <property type="match status" value="1"/>
</dbReference>
<dbReference type="OMA" id="CYLIALM"/>
<dbReference type="InterPro" id="IPR030642">
    <property type="entry name" value="NPHP1_SH3"/>
</dbReference>
<dbReference type="GO" id="GO:0005929">
    <property type="term" value="C:cilium"/>
    <property type="evidence" value="ECO:0007669"/>
    <property type="project" value="TreeGrafter"/>
</dbReference>
<keyword evidence="1 2" id="KW-0728">SH3 domain</keyword>
<keyword evidence="6" id="KW-1185">Reference proteome</keyword>
<reference evidence="5" key="2">
    <citation type="submission" date="2020-02" db="EMBL/GenBank/DDBJ databases">
        <title>Esox lucius (northern pike) genome, fEsoLuc1, primary haplotype.</title>
        <authorList>
            <person name="Myers G."/>
            <person name="Karagic N."/>
            <person name="Meyer A."/>
            <person name="Pippel M."/>
            <person name="Reichard M."/>
            <person name="Winkler S."/>
            <person name="Tracey A."/>
            <person name="Sims Y."/>
            <person name="Howe K."/>
            <person name="Rhie A."/>
            <person name="Formenti G."/>
            <person name="Durbin R."/>
            <person name="Fedrigo O."/>
            <person name="Jarvis E.D."/>
        </authorList>
    </citation>
    <scope>NUCLEOTIDE SEQUENCE [LARGE SCALE GENOMIC DNA]</scope>
</reference>
<dbReference type="InterPro" id="IPR001452">
    <property type="entry name" value="SH3_domain"/>
</dbReference>
<reference evidence="5" key="3">
    <citation type="submission" date="2025-08" db="UniProtKB">
        <authorList>
            <consortium name="Ensembl"/>
        </authorList>
    </citation>
    <scope>IDENTIFICATION</scope>
</reference>
<dbReference type="GO" id="GO:0090251">
    <property type="term" value="P:protein localization involved in establishment of planar polarity"/>
    <property type="evidence" value="ECO:0007669"/>
    <property type="project" value="TreeGrafter"/>
</dbReference>
<dbReference type="InterPro" id="IPR039687">
    <property type="entry name" value="NPHP1"/>
</dbReference>
<sequence>MPPKRKGPLQTVQRETDDLKKQVDSLINATRQPSGSERTEEAFQRCILLQNSVEETTRKLKTLTKAAEPAPVGNYDQRKMEEERRLIRIREQLLALALELSPPQKQEGGSSSTKEDEEEEDSEEIETSDEDIIEDNDDEEDVDAKFTERIPDSGTDTFMVISTFKGEQEGDLTIQTGEVLMILSKNKDGWWLAQDSKGNKGLVPKTYLKIYSEQDKEDDDDEEEEEETEVSENENEELDDSKRKSCSNWESVKSAITEMDATNILSAMGAIPAGFRPSTLSKLLDEGISYRGSHFIQPELSQSKLSFKDLFLDPDTGKVRQRAVRTSLTLTLWSCKSIPTPGVGVQVLSRHIRLCAFDGAKVLSNIHTVRATCNSNNVKTWSFSPRMIGILPSLLDGNCFLRCSSDSPELGILFELGVAYIRNSTGERGDLSCGWAFLKLFDANGAPVPYKTYELLVRGGTPYENDVELDPSITRGGTGTGTSMIQQMMLSRKLPKLVLKLKSPKARTRSQLSVLPDTLVGSLSTIPLLVLHRQLLADVLLMDRATMQNADLICSPLLATFPEIVDQSDLLDALRNCWLEAEGNMKRSEKRDTDLLMKRFVSVYMENVYPLLYSADLPLPCWADETVENQRARVIFTSLKNTRTLNPSHTNSGHSPPCQKAFDISQITYDLLSMAQ</sequence>
<evidence type="ECO:0000313" key="5">
    <source>
        <dbReference type="Ensembl" id="ENSELUP00000027419.2"/>
    </source>
</evidence>
<dbReference type="PANTHER" id="PTHR15176">
    <property type="entry name" value="NEPHROCYSTIN"/>
    <property type="match status" value="1"/>
</dbReference>
<dbReference type="Proteomes" id="UP000265140">
    <property type="component" value="Chromosome 6"/>
</dbReference>
<dbReference type="OrthoDB" id="5340910at2759"/>
<dbReference type="InParanoid" id="A0A3P8ZF09"/>
<feature type="region of interest" description="Disordered" evidence="3">
    <location>
        <begin position="98"/>
        <end position="142"/>
    </location>
</feature>
<evidence type="ECO:0000259" key="4">
    <source>
        <dbReference type="PROSITE" id="PS50002"/>
    </source>
</evidence>
<dbReference type="SUPFAM" id="SSF50044">
    <property type="entry name" value="SH3-domain"/>
    <property type="match status" value="1"/>
</dbReference>
<dbReference type="STRING" id="8010.ENSELUP00000027419"/>
<name>A0A3P8ZF09_ESOLU</name>
<reference evidence="5" key="4">
    <citation type="submission" date="2025-09" db="UniProtKB">
        <authorList>
            <consortium name="Ensembl"/>
        </authorList>
    </citation>
    <scope>IDENTIFICATION</scope>
</reference>
<dbReference type="GO" id="GO:0005737">
    <property type="term" value="C:cytoplasm"/>
    <property type="evidence" value="ECO:0007669"/>
    <property type="project" value="TreeGrafter"/>
</dbReference>
<feature type="compositionally biased region" description="Acidic residues" evidence="3">
    <location>
        <begin position="215"/>
        <end position="239"/>
    </location>
</feature>
<accession>A0A3P8ZF09</accession>
<organism evidence="5 6">
    <name type="scientific">Esox lucius</name>
    <name type="common">Northern pike</name>
    <dbReference type="NCBI Taxonomy" id="8010"/>
    <lineage>
        <taxon>Eukaryota</taxon>
        <taxon>Metazoa</taxon>
        <taxon>Chordata</taxon>
        <taxon>Craniata</taxon>
        <taxon>Vertebrata</taxon>
        <taxon>Euteleostomi</taxon>
        <taxon>Actinopterygii</taxon>
        <taxon>Neopterygii</taxon>
        <taxon>Teleostei</taxon>
        <taxon>Protacanthopterygii</taxon>
        <taxon>Esociformes</taxon>
        <taxon>Esocidae</taxon>
        <taxon>Esox</taxon>
    </lineage>
</organism>
<dbReference type="PANTHER" id="PTHR15176:SF1">
    <property type="entry name" value="NEPHROCYSTIN-1"/>
    <property type="match status" value="1"/>
</dbReference>
<evidence type="ECO:0000256" key="2">
    <source>
        <dbReference type="PROSITE-ProRule" id="PRU00192"/>
    </source>
</evidence>
<dbReference type="GeneTree" id="ENSGT00390000007701"/>
<reference evidence="6" key="1">
    <citation type="journal article" date="2014" name="PLoS ONE">
        <title>The genome and linkage map of the northern pike (Esox lucius): conserved synteny revealed between the salmonid sister group and the Neoteleostei.</title>
        <authorList>
            <person name="Rondeau E.B."/>
            <person name="Minkley D.R."/>
            <person name="Leong J.S."/>
            <person name="Messmer A.M."/>
            <person name="Jantzen J.R."/>
            <person name="von Schalburg K.R."/>
            <person name="Lemon C."/>
            <person name="Bird N.H."/>
            <person name="Koop B.F."/>
        </authorList>
    </citation>
    <scope>NUCLEOTIDE SEQUENCE</scope>
</reference>
<dbReference type="RefSeq" id="XP_010887414.2">
    <property type="nucleotide sequence ID" value="XM_010889112.4"/>
</dbReference>
<feature type="compositionally biased region" description="Acidic residues" evidence="3">
    <location>
        <begin position="115"/>
        <end position="142"/>
    </location>
</feature>
<dbReference type="Bgee" id="ENSELUG00000003630">
    <property type="expression patterns" value="Expressed in nose and 11 other cell types or tissues"/>
</dbReference>
<dbReference type="GeneID" id="105021438"/>
<dbReference type="InterPro" id="IPR036028">
    <property type="entry name" value="SH3-like_dom_sf"/>
</dbReference>
<dbReference type="CDD" id="cd11770">
    <property type="entry name" value="SH3_Nephrocystin"/>
    <property type="match status" value="1"/>
</dbReference>
<feature type="domain" description="SH3" evidence="4">
    <location>
        <begin position="153"/>
        <end position="213"/>
    </location>
</feature>